<dbReference type="InterPro" id="IPR038770">
    <property type="entry name" value="Na+/solute_symporter_sf"/>
</dbReference>
<name>A0A443NWD7_9MAGN</name>
<evidence type="ECO:0000256" key="10">
    <source>
        <dbReference type="SAM" id="Phobius"/>
    </source>
</evidence>
<dbReference type="InterPro" id="IPR057290">
    <property type="entry name" value="CHX17_C"/>
</dbReference>
<evidence type="ECO:0000256" key="8">
    <source>
        <dbReference type="ARBA" id="ARBA00023136"/>
    </source>
</evidence>
<keyword evidence="6 10" id="KW-1133">Transmembrane helix</keyword>
<dbReference type="Gene3D" id="3.40.50.12370">
    <property type="match status" value="1"/>
</dbReference>
<evidence type="ECO:0000259" key="11">
    <source>
        <dbReference type="Pfam" id="PF00999"/>
    </source>
</evidence>
<dbReference type="Gene3D" id="1.20.1530.20">
    <property type="match status" value="1"/>
</dbReference>
<dbReference type="GO" id="GO:0006885">
    <property type="term" value="P:regulation of pH"/>
    <property type="evidence" value="ECO:0007669"/>
    <property type="project" value="TreeGrafter"/>
</dbReference>
<evidence type="ECO:0000313" key="15">
    <source>
        <dbReference type="Proteomes" id="UP000283530"/>
    </source>
</evidence>
<feature type="transmembrane region" description="Helical" evidence="10">
    <location>
        <begin position="32"/>
        <end position="54"/>
    </location>
</feature>
<feature type="domain" description="Cation/H(+) antiporter central" evidence="12">
    <location>
        <begin position="323"/>
        <end position="456"/>
    </location>
</feature>
<feature type="transmembrane region" description="Helical" evidence="10">
    <location>
        <begin position="97"/>
        <end position="118"/>
    </location>
</feature>
<evidence type="ECO:0000256" key="3">
    <source>
        <dbReference type="ARBA" id="ARBA00022538"/>
    </source>
</evidence>
<dbReference type="Proteomes" id="UP000283530">
    <property type="component" value="Unassembled WGS sequence"/>
</dbReference>
<evidence type="ECO:0000256" key="1">
    <source>
        <dbReference type="ARBA" id="ARBA00004141"/>
    </source>
</evidence>
<dbReference type="EMBL" id="QPKB01000004">
    <property type="protein sequence ID" value="RWR82813.1"/>
    <property type="molecule type" value="Genomic_DNA"/>
</dbReference>
<feature type="domain" description="Cation/H+ exchanger transmembrane" evidence="11">
    <location>
        <begin position="4"/>
        <end position="268"/>
    </location>
</feature>
<evidence type="ECO:0000259" key="13">
    <source>
        <dbReference type="Pfam" id="PF23259"/>
    </source>
</evidence>
<dbReference type="PANTHER" id="PTHR32468:SF145">
    <property type="entry name" value="CATION_H(+) ANTIPORTER 28"/>
    <property type="match status" value="1"/>
</dbReference>
<dbReference type="Pfam" id="PF23256">
    <property type="entry name" value="CHX17_2nd"/>
    <property type="match status" value="1"/>
</dbReference>
<dbReference type="STRING" id="337451.A0A443NWD7"/>
<keyword evidence="3" id="KW-0633">Potassium transport</keyword>
<dbReference type="PANTHER" id="PTHR32468">
    <property type="entry name" value="CATION/H + ANTIPORTER"/>
    <property type="match status" value="1"/>
</dbReference>
<dbReference type="AlphaFoldDB" id="A0A443NWD7"/>
<dbReference type="GO" id="GO:0012505">
    <property type="term" value="C:endomembrane system"/>
    <property type="evidence" value="ECO:0007669"/>
    <property type="project" value="TreeGrafter"/>
</dbReference>
<dbReference type="GO" id="GO:0015297">
    <property type="term" value="F:antiporter activity"/>
    <property type="evidence" value="ECO:0007669"/>
    <property type="project" value="InterPro"/>
</dbReference>
<keyword evidence="2" id="KW-0813">Transport</keyword>
<keyword evidence="8 10" id="KW-0472">Membrane</keyword>
<evidence type="ECO:0000256" key="2">
    <source>
        <dbReference type="ARBA" id="ARBA00022448"/>
    </source>
</evidence>
<dbReference type="GO" id="GO:0016020">
    <property type="term" value="C:membrane"/>
    <property type="evidence" value="ECO:0007669"/>
    <property type="project" value="UniProtKB-SubCell"/>
</dbReference>
<evidence type="ECO:0000256" key="6">
    <source>
        <dbReference type="ARBA" id="ARBA00022989"/>
    </source>
</evidence>
<feature type="transmembrane region" description="Helical" evidence="10">
    <location>
        <begin position="145"/>
        <end position="163"/>
    </location>
</feature>
<dbReference type="Pfam" id="PF23259">
    <property type="entry name" value="CHX17_C"/>
    <property type="match status" value="1"/>
</dbReference>
<keyword evidence="4 10" id="KW-0812">Transmembrane</keyword>
<dbReference type="OrthoDB" id="754456at2759"/>
<dbReference type="Pfam" id="PF00999">
    <property type="entry name" value="Na_H_Exchanger"/>
    <property type="match status" value="1"/>
</dbReference>
<dbReference type="InterPro" id="IPR057291">
    <property type="entry name" value="CHX17_2nd"/>
</dbReference>
<feature type="transmembrane region" description="Helical" evidence="10">
    <location>
        <begin position="175"/>
        <end position="195"/>
    </location>
</feature>
<feature type="transmembrane region" description="Helical" evidence="10">
    <location>
        <begin position="248"/>
        <end position="268"/>
    </location>
</feature>
<keyword evidence="7" id="KW-0406">Ion transport</keyword>
<gene>
    <name evidence="14" type="ORF">CKAN_01154900</name>
</gene>
<sequence length="641" mass="70996">MGLALVSSNTASPILTRLVTELKLGKSEIGRMVVSAGVMSDMASLILIAVSPIWYDGASASTVVFVVLEWVFLIKVVRRFVDWVNEKNPEGRPMNSLHLFMTGALVMVLCAIATWVSYDGFLNAFLVGLAFQREGRLTRYLVHKINITLSLLGFPLFFCWIGIEANDPPNVHFKGPGFVASVLKFLALMIVGTVGKVSGTLLATVKIGLPLPEGIAVGLMLHINGHFHIFTAAMARGDGTITRNTFRVMLLVTIFTILYIPLIVRMIVSRARRREESLQLGLQWQDPTGDLRIMVCLQGPHNVPAIINIIELTRGAPNAGMVTVYTMDMVELTGRTAATLTLGDGMDAVTVTDEQVVEMREEITVALQAYEQESGEGLTIRRLLVLSSYEDMHEDVCNSAADAFVALVVMPFHKRQRVDGGMEDAYPRFRHVNQKVLEHASCSVGILVDRGLGRTNRGSVGSTTQQVAALFIGGGDDREALHLASRMAYHPGIKLTVIRLLPDPDAPVTLRGSTRTLIDIQEEENEMELDEQFFSQFYQRHVENGQVGYMEKFVIDGADMLAILRTLEEMYTLFIVGRGERNKSVLTAGMSDWEELQELGSIGDVLASSDFSQTASTLIIHQYNPHRKRQEQSWDDEFVFT</sequence>
<proteinExistence type="inferred from homology"/>
<evidence type="ECO:0000313" key="14">
    <source>
        <dbReference type="EMBL" id="RWR82813.1"/>
    </source>
</evidence>
<comment type="subcellular location">
    <subcellularLocation>
        <location evidence="1">Membrane</location>
        <topology evidence="1">Multi-pass membrane protein</topology>
    </subcellularLocation>
</comment>
<comment type="caution">
    <text evidence="14">The sequence shown here is derived from an EMBL/GenBank/DDBJ whole genome shotgun (WGS) entry which is preliminary data.</text>
</comment>
<evidence type="ECO:0000256" key="4">
    <source>
        <dbReference type="ARBA" id="ARBA00022692"/>
    </source>
</evidence>
<evidence type="ECO:0000256" key="9">
    <source>
        <dbReference type="ARBA" id="ARBA00038341"/>
    </source>
</evidence>
<dbReference type="InterPro" id="IPR006153">
    <property type="entry name" value="Cation/H_exchanger_TM"/>
</dbReference>
<evidence type="ECO:0000256" key="5">
    <source>
        <dbReference type="ARBA" id="ARBA00022958"/>
    </source>
</evidence>
<organism evidence="14 15">
    <name type="scientific">Cinnamomum micranthum f. kanehirae</name>
    <dbReference type="NCBI Taxonomy" id="337451"/>
    <lineage>
        <taxon>Eukaryota</taxon>
        <taxon>Viridiplantae</taxon>
        <taxon>Streptophyta</taxon>
        <taxon>Embryophyta</taxon>
        <taxon>Tracheophyta</taxon>
        <taxon>Spermatophyta</taxon>
        <taxon>Magnoliopsida</taxon>
        <taxon>Magnoliidae</taxon>
        <taxon>Laurales</taxon>
        <taxon>Lauraceae</taxon>
        <taxon>Cinnamomum</taxon>
    </lineage>
</organism>
<evidence type="ECO:0000256" key="7">
    <source>
        <dbReference type="ARBA" id="ARBA00023065"/>
    </source>
</evidence>
<protein>
    <submittedName>
        <fullName evidence="14">Cation/H+ antiporter 28-like protein</fullName>
    </submittedName>
</protein>
<dbReference type="InterPro" id="IPR050794">
    <property type="entry name" value="CPA2_transporter"/>
</dbReference>
<evidence type="ECO:0000259" key="12">
    <source>
        <dbReference type="Pfam" id="PF23256"/>
    </source>
</evidence>
<reference evidence="14 15" key="1">
    <citation type="journal article" date="2019" name="Nat. Plants">
        <title>Stout camphor tree genome fills gaps in understanding of flowering plant genome evolution.</title>
        <authorList>
            <person name="Chaw S.M."/>
            <person name="Liu Y.C."/>
            <person name="Wu Y.W."/>
            <person name="Wang H.Y."/>
            <person name="Lin C.I."/>
            <person name="Wu C.S."/>
            <person name="Ke H.M."/>
            <person name="Chang L.Y."/>
            <person name="Hsu C.Y."/>
            <person name="Yang H.T."/>
            <person name="Sudianto E."/>
            <person name="Hsu M.H."/>
            <person name="Wu K.P."/>
            <person name="Wang L.N."/>
            <person name="Leebens-Mack J.H."/>
            <person name="Tsai I.J."/>
        </authorList>
    </citation>
    <scope>NUCLEOTIDE SEQUENCE [LARGE SCALE GENOMIC DNA]</scope>
    <source>
        <strain evidence="15">cv. Chaw 1501</strain>
        <tissue evidence="14">Young leaves</tissue>
    </source>
</reference>
<keyword evidence="5" id="KW-0630">Potassium</keyword>
<keyword evidence="15" id="KW-1185">Reference proteome</keyword>
<dbReference type="GO" id="GO:1902600">
    <property type="term" value="P:proton transmembrane transport"/>
    <property type="evidence" value="ECO:0007669"/>
    <property type="project" value="InterPro"/>
</dbReference>
<feature type="domain" description="Cation/H(+) antiporter C-terminal" evidence="13">
    <location>
        <begin position="467"/>
        <end position="624"/>
    </location>
</feature>
<accession>A0A443NWD7</accession>
<dbReference type="GO" id="GO:0006813">
    <property type="term" value="P:potassium ion transport"/>
    <property type="evidence" value="ECO:0007669"/>
    <property type="project" value="UniProtKB-KW"/>
</dbReference>
<comment type="similarity">
    <text evidence="9">Belongs to the monovalent cation:proton antiporter 2 (CPA2) transporter (TC 2.A.37) family. CHX (TC 2.A.37.4) subfamily.</text>
</comment>